<dbReference type="GO" id="GO:0005737">
    <property type="term" value="C:cytoplasm"/>
    <property type="evidence" value="ECO:0007669"/>
    <property type="project" value="TreeGrafter"/>
</dbReference>
<dbReference type="InterPro" id="IPR050325">
    <property type="entry name" value="Prot/Nucl_acid_deglycase"/>
</dbReference>
<dbReference type="Gene3D" id="3.40.50.880">
    <property type="match status" value="1"/>
</dbReference>
<dbReference type="Pfam" id="PF01965">
    <property type="entry name" value="DJ-1_PfpI"/>
    <property type="match status" value="1"/>
</dbReference>
<feature type="domain" description="DJ-1/PfpI" evidence="1">
    <location>
        <begin position="2"/>
        <end position="162"/>
    </location>
</feature>
<dbReference type="InterPro" id="IPR002818">
    <property type="entry name" value="DJ-1/PfpI"/>
</dbReference>
<name>A0A1H6HSD5_RUMFL</name>
<dbReference type="CDD" id="cd03135">
    <property type="entry name" value="GATase1_DJ-1"/>
    <property type="match status" value="1"/>
</dbReference>
<dbReference type="SUPFAM" id="SSF52317">
    <property type="entry name" value="Class I glutamine amidotransferase-like"/>
    <property type="match status" value="1"/>
</dbReference>
<gene>
    <name evidence="2" type="ORF">SAMN02910265_00075</name>
</gene>
<dbReference type="InterPro" id="IPR006287">
    <property type="entry name" value="DJ-1"/>
</dbReference>
<reference evidence="2 3" key="1">
    <citation type="submission" date="2016-10" db="EMBL/GenBank/DDBJ databases">
        <authorList>
            <person name="de Groot N.N."/>
        </authorList>
    </citation>
    <scope>NUCLEOTIDE SEQUENCE [LARGE SCALE GENOMIC DNA]</scope>
    <source>
        <strain evidence="2 3">YAD2003</strain>
    </source>
</reference>
<protein>
    <submittedName>
        <fullName evidence="2">4-methyl-5(B-hydroxyethyl)-thiazole monophosphate biosynthesis</fullName>
    </submittedName>
</protein>
<evidence type="ECO:0000313" key="3">
    <source>
        <dbReference type="Proteomes" id="UP000183190"/>
    </source>
</evidence>
<dbReference type="Proteomes" id="UP000183190">
    <property type="component" value="Unassembled WGS sequence"/>
</dbReference>
<accession>A0A1H6HSD5</accession>
<dbReference type="AlphaFoldDB" id="A0A1H6HSD5"/>
<dbReference type="InterPro" id="IPR029062">
    <property type="entry name" value="Class_I_gatase-like"/>
</dbReference>
<evidence type="ECO:0000313" key="2">
    <source>
        <dbReference type="EMBL" id="SEH37075.1"/>
    </source>
</evidence>
<proteinExistence type="predicted"/>
<dbReference type="OrthoDB" id="9800516at2"/>
<sequence>MIYVFLANGFEETEAIAPIDLLRRAGKQVITVGVGDNIITGSHGIPVVTDTIAQEAPLTDELEMIVLPGGMPGTLNLEKSEYVQAAIDYCVSNNKFIGAICAAPSILGHKGLLKGKTAVCYEGFETQLDGANIGNGGVAEDSIFITARGAGVAVDFGLKLVEKCHSKAESQRQRNAILCD</sequence>
<dbReference type="EMBL" id="FNWV01000001">
    <property type="protein sequence ID" value="SEH37075.1"/>
    <property type="molecule type" value="Genomic_DNA"/>
</dbReference>
<evidence type="ECO:0000259" key="1">
    <source>
        <dbReference type="Pfam" id="PF01965"/>
    </source>
</evidence>
<organism evidence="2 3">
    <name type="scientific">Ruminococcus flavefaciens</name>
    <dbReference type="NCBI Taxonomy" id="1265"/>
    <lineage>
        <taxon>Bacteria</taxon>
        <taxon>Bacillati</taxon>
        <taxon>Bacillota</taxon>
        <taxon>Clostridia</taxon>
        <taxon>Eubacteriales</taxon>
        <taxon>Oscillospiraceae</taxon>
        <taxon>Ruminococcus</taxon>
    </lineage>
</organism>
<dbReference type="RefSeq" id="WP_074713938.1">
    <property type="nucleotide sequence ID" value="NZ_FNWV01000001.1"/>
</dbReference>
<dbReference type="PANTHER" id="PTHR48094">
    <property type="entry name" value="PROTEIN/NUCLEIC ACID DEGLYCASE DJ-1-RELATED"/>
    <property type="match status" value="1"/>
</dbReference>
<dbReference type="PANTHER" id="PTHR48094:SF12">
    <property type="entry name" value="PARKINSON DISEASE PROTEIN 7 HOMOLOG"/>
    <property type="match status" value="1"/>
</dbReference>
<dbReference type="NCBIfam" id="TIGR01383">
    <property type="entry name" value="not_thiJ"/>
    <property type="match status" value="1"/>
</dbReference>